<dbReference type="PANTHER" id="PTHR11439">
    <property type="entry name" value="GAG-POL-RELATED RETROTRANSPOSON"/>
    <property type="match status" value="1"/>
</dbReference>
<dbReference type="EMBL" id="JACGWJ010000026">
    <property type="protein sequence ID" value="KAL0312343.1"/>
    <property type="molecule type" value="Genomic_DNA"/>
</dbReference>
<dbReference type="CDD" id="cd09272">
    <property type="entry name" value="RNase_HI_RT_Ty1"/>
    <property type="match status" value="1"/>
</dbReference>
<evidence type="ECO:0000313" key="1">
    <source>
        <dbReference type="EMBL" id="KAL0312343.1"/>
    </source>
</evidence>
<name>A0AAW2L126_SESRA</name>
<sequence length="115" mass="13021">MAATVCELKWISYLLHDFDITVSVSIPLHCDNQVALHIMENPVFHERMKYLDIDCHIIRDYYKSGFITPSFVRSKDQLADVFTKTFPGVVFHNLVCKLGLFTGSPSPTCGGLLEI</sequence>
<reference evidence="1" key="2">
    <citation type="journal article" date="2024" name="Plant">
        <title>Genomic evolution and insights into agronomic trait innovations of Sesamum species.</title>
        <authorList>
            <person name="Miao H."/>
            <person name="Wang L."/>
            <person name="Qu L."/>
            <person name="Liu H."/>
            <person name="Sun Y."/>
            <person name="Le M."/>
            <person name="Wang Q."/>
            <person name="Wei S."/>
            <person name="Zheng Y."/>
            <person name="Lin W."/>
            <person name="Duan Y."/>
            <person name="Cao H."/>
            <person name="Xiong S."/>
            <person name="Wang X."/>
            <person name="Wei L."/>
            <person name="Li C."/>
            <person name="Ma Q."/>
            <person name="Ju M."/>
            <person name="Zhao R."/>
            <person name="Li G."/>
            <person name="Mu C."/>
            <person name="Tian Q."/>
            <person name="Mei H."/>
            <person name="Zhang T."/>
            <person name="Gao T."/>
            <person name="Zhang H."/>
        </authorList>
    </citation>
    <scope>NUCLEOTIDE SEQUENCE</scope>
    <source>
        <strain evidence="1">G02</strain>
    </source>
</reference>
<accession>A0AAW2L126</accession>
<organism evidence="1">
    <name type="scientific">Sesamum radiatum</name>
    <name type="common">Black benniseed</name>
    <dbReference type="NCBI Taxonomy" id="300843"/>
    <lineage>
        <taxon>Eukaryota</taxon>
        <taxon>Viridiplantae</taxon>
        <taxon>Streptophyta</taxon>
        <taxon>Embryophyta</taxon>
        <taxon>Tracheophyta</taxon>
        <taxon>Spermatophyta</taxon>
        <taxon>Magnoliopsida</taxon>
        <taxon>eudicotyledons</taxon>
        <taxon>Gunneridae</taxon>
        <taxon>Pentapetalae</taxon>
        <taxon>asterids</taxon>
        <taxon>lamiids</taxon>
        <taxon>Lamiales</taxon>
        <taxon>Pedaliaceae</taxon>
        <taxon>Sesamum</taxon>
    </lineage>
</organism>
<dbReference type="PANTHER" id="PTHR11439:SF470">
    <property type="entry name" value="CYSTEINE-RICH RLK (RECEPTOR-LIKE PROTEIN KINASE) 8"/>
    <property type="match status" value="1"/>
</dbReference>
<protein>
    <submittedName>
        <fullName evidence="1">Uncharacterized protein</fullName>
    </submittedName>
</protein>
<comment type="caution">
    <text evidence="1">The sequence shown here is derived from an EMBL/GenBank/DDBJ whole genome shotgun (WGS) entry which is preliminary data.</text>
</comment>
<proteinExistence type="predicted"/>
<gene>
    <name evidence="1" type="ORF">Sradi_5633600</name>
</gene>
<dbReference type="AlphaFoldDB" id="A0AAW2L126"/>
<reference evidence="1" key="1">
    <citation type="submission" date="2020-06" db="EMBL/GenBank/DDBJ databases">
        <authorList>
            <person name="Li T."/>
            <person name="Hu X."/>
            <person name="Zhang T."/>
            <person name="Song X."/>
            <person name="Zhang H."/>
            <person name="Dai N."/>
            <person name="Sheng W."/>
            <person name="Hou X."/>
            <person name="Wei L."/>
        </authorList>
    </citation>
    <scope>NUCLEOTIDE SEQUENCE</scope>
    <source>
        <strain evidence="1">G02</strain>
        <tissue evidence="1">Leaf</tissue>
    </source>
</reference>